<dbReference type="PRINTS" id="PR01415">
    <property type="entry name" value="ANKYRIN"/>
</dbReference>
<feature type="repeat" description="ANK" evidence="3">
    <location>
        <begin position="546"/>
        <end position="578"/>
    </location>
</feature>
<feature type="region of interest" description="Disordered" evidence="4">
    <location>
        <begin position="326"/>
        <end position="346"/>
    </location>
</feature>
<evidence type="ECO:0000256" key="2">
    <source>
        <dbReference type="ARBA" id="ARBA00023043"/>
    </source>
</evidence>
<dbReference type="PROSITE" id="PS50088">
    <property type="entry name" value="ANK_REPEAT"/>
    <property type="match status" value="3"/>
</dbReference>
<dbReference type="PANTHER" id="PTHR24171">
    <property type="entry name" value="ANKYRIN REPEAT DOMAIN-CONTAINING PROTEIN 39-RELATED"/>
    <property type="match status" value="1"/>
</dbReference>
<gene>
    <name evidence="5" type="ORF">LAMO00422_LOCUS11986</name>
    <name evidence="6" type="ORF">LAMO00422_LOCUS11987</name>
    <name evidence="7" type="ORF">LAMO00422_LOCUS11988</name>
    <name evidence="8" type="ORF">LAMO00422_LOCUS11989</name>
</gene>
<proteinExistence type="predicted"/>
<dbReference type="InterPro" id="IPR002110">
    <property type="entry name" value="Ankyrin_rpt"/>
</dbReference>
<dbReference type="AlphaFoldDB" id="A0A6T6VVC2"/>
<dbReference type="EMBL" id="HBEM01017507">
    <property type="protein sequence ID" value="CAD8453046.1"/>
    <property type="molecule type" value="Transcribed_RNA"/>
</dbReference>
<dbReference type="InterPro" id="IPR036770">
    <property type="entry name" value="Ankyrin_rpt-contain_sf"/>
</dbReference>
<dbReference type="GO" id="GO:0004842">
    <property type="term" value="F:ubiquitin-protein transferase activity"/>
    <property type="evidence" value="ECO:0007669"/>
    <property type="project" value="TreeGrafter"/>
</dbReference>
<evidence type="ECO:0000313" key="5">
    <source>
        <dbReference type="EMBL" id="CAD8453046.1"/>
    </source>
</evidence>
<feature type="region of interest" description="Disordered" evidence="4">
    <location>
        <begin position="93"/>
        <end position="149"/>
    </location>
</feature>
<evidence type="ECO:0000256" key="3">
    <source>
        <dbReference type="PROSITE-ProRule" id="PRU00023"/>
    </source>
</evidence>
<sequence length="650" mass="73995">MQKYNRTKNDEPKKISSKIALGFFLMIPRIKPAPNQDVIVEYYSFRTCFRAVLRKYYKLTGKETNPTELMPAPDENKNEFYEVDAELEGKTITVRRVSNAPNHDAPCTNPKRKEPPPPPNSPQILTHKSCLPREKHRAKKQRIKPTVNSDPTGVAVVLELNLTPLPDIDEQDDLDDWTHQDKQRTKKKLIEMLDLKDIKANLGDQAQKPTIKFKNYIKQSFKNWENRKNNAEGNRKITVAFKFPNENFFKDESQDFQRCEKLLKYCEGILDKHGFRRSRGRTIQGSIICTFHVASSSLPRLAELRGEILDDFKNLLDEGKIKCMPTMSTTTPTSTSTKKDDERNRSDVRKHFASRTTYVRIEATYIVAFYIINKLLDLKDWSAPTFCIRSIQAFPIHPHPFTNEDLQRLGDCLPVIKMLIQTLQIFLKADLVPCILALIVEYWAFDAIPPPKGIHERPSLASRLTDHNQAPAVEADAKKIFEAVQEGSLEVVKDIMPKPEHHLRCNTKLVDGKGRTPLHLACEHGQTSIAGHLLDLKATVNALDNNDQTPLLIACRKKNLQIVRLLLDSKANIECSTKEYGRTPLLDACSKGHLPIVQCLVEVRANVKATDHYGDGPLHIAAEMEDLATVKYLVENAKANIKAVNKYEVR</sequence>
<dbReference type="EMBL" id="HBEM01017508">
    <property type="protein sequence ID" value="CAD8453047.1"/>
    <property type="molecule type" value="Transcribed_RNA"/>
</dbReference>
<feature type="compositionally biased region" description="Basic residues" evidence="4">
    <location>
        <begin position="134"/>
        <end position="143"/>
    </location>
</feature>
<feature type="repeat" description="ANK" evidence="3">
    <location>
        <begin position="580"/>
        <end position="612"/>
    </location>
</feature>
<dbReference type="PROSITE" id="PS50297">
    <property type="entry name" value="ANK_REP_REGION"/>
    <property type="match status" value="3"/>
</dbReference>
<dbReference type="GO" id="GO:0085020">
    <property type="term" value="P:protein K6-linked ubiquitination"/>
    <property type="evidence" value="ECO:0007669"/>
    <property type="project" value="TreeGrafter"/>
</dbReference>
<evidence type="ECO:0000313" key="6">
    <source>
        <dbReference type="EMBL" id="CAD8453047.1"/>
    </source>
</evidence>
<feature type="compositionally biased region" description="Basic and acidic residues" evidence="4">
    <location>
        <begin position="337"/>
        <end position="346"/>
    </location>
</feature>
<keyword evidence="1" id="KW-0677">Repeat</keyword>
<protein>
    <submittedName>
        <fullName evidence="5">Uncharacterized protein</fullName>
    </submittedName>
</protein>
<reference evidence="5" key="1">
    <citation type="submission" date="2021-01" db="EMBL/GenBank/DDBJ databases">
        <authorList>
            <person name="Corre E."/>
            <person name="Pelletier E."/>
            <person name="Niang G."/>
            <person name="Scheremetjew M."/>
            <person name="Finn R."/>
            <person name="Kale V."/>
            <person name="Holt S."/>
            <person name="Cochrane G."/>
            <person name="Meng A."/>
            <person name="Brown T."/>
            <person name="Cohen L."/>
        </authorList>
    </citation>
    <scope>NUCLEOTIDE SEQUENCE</scope>
    <source>
        <strain evidence="5">CCMP2058</strain>
    </source>
</reference>
<evidence type="ECO:0000313" key="8">
    <source>
        <dbReference type="EMBL" id="CAD8453049.1"/>
    </source>
</evidence>
<organism evidence="5">
    <name type="scientific">Amorphochlora amoebiformis</name>
    <dbReference type="NCBI Taxonomy" id="1561963"/>
    <lineage>
        <taxon>Eukaryota</taxon>
        <taxon>Sar</taxon>
        <taxon>Rhizaria</taxon>
        <taxon>Cercozoa</taxon>
        <taxon>Chlorarachniophyceae</taxon>
        <taxon>Amorphochlora</taxon>
    </lineage>
</organism>
<evidence type="ECO:0000256" key="1">
    <source>
        <dbReference type="ARBA" id="ARBA00022737"/>
    </source>
</evidence>
<dbReference type="SUPFAM" id="SSF48403">
    <property type="entry name" value="Ankyrin repeat"/>
    <property type="match status" value="1"/>
</dbReference>
<evidence type="ECO:0000256" key="4">
    <source>
        <dbReference type="SAM" id="MobiDB-lite"/>
    </source>
</evidence>
<feature type="compositionally biased region" description="Low complexity" evidence="4">
    <location>
        <begin position="326"/>
        <end position="336"/>
    </location>
</feature>
<dbReference type="PANTHER" id="PTHR24171:SF8">
    <property type="entry name" value="BRCA1-ASSOCIATED RING DOMAIN PROTEIN 1"/>
    <property type="match status" value="1"/>
</dbReference>
<dbReference type="Pfam" id="PF12796">
    <property type="entry name" value="Ank_2"/>
    <property type="match status" value="1"/>
</dbReference>
<dbReference type="EMBL" id="HBEM01017510">
    <property type="protein sequence ID" value="CAD8453049.1"/>
    <property type="molecule type" value="Transcribed_RNA"/>
</dbReference>
<evidence type="ECO:0000313" key="7">
    <source>
        <dbReference type="EMBL" id="CAD8453048.1"/>
    </source>
</evidence>
<dbReference type="Pfam" id="PF13637">
    <property type="entry name" value="Ank_4"/>
    <property type="match status" value="1"/>
</dbReference>
<name>A0A6T6VVC2_9EUKA</name>
<dbReference type="EMBL" id="HBEM01017509">
    <property type="protein sequence ID" value="CAD8453048.1"/>
    <property type="molecule type" value="Transcribed_RNA"/>
</dbReference>
<accession>A0A6T6VVC2</accession>
<dbReference type="SMART" id="SM00248">
    <property type="entry name" value="ANK"/>
    <property type="match status" value="4"/>
</dbReference>
<feature type="repeat" description="ANK" evidence="3">
    <location>
        <begin position="513"/>
        <end position="545"/>
    </location>
</feature>
<dbReference type="Gene3D" id="1.25.40.20">
    <property type="entry name" value="Ankyrin repeat-containing domain"/>
    <property type="match status" value="2"/>
</dbReference>
<keyword evidence="2 3" id="KW-0040">ANK repeat</keyword>